<sequence length="116" mass="12658">MSLDSAVRAGISEINHDKVDGFRPDRSRLLLDLNRRSSNTGATIVAPSENSVGYEVLSFSRSSDLLEPEDSIVVDLWECAKEHYGLTGAAGMPITKGFLVTWCIRRQASTRTSSVA</sequence>
<evidence type="ECO:0000313" key="2">
    <source>
        <dbReference type="Proteomes" id="UP000430232"/>
    </source>
</evidence>
<reference evidence="1 2" key="1">
    <citation type="submission" date="2019-09" db="EMBL/GenBank/DDBJ databases">
        <title>Draft genome sequences of 48 bacterial type strains from the CCUG.</title>
        <authorList>
            <person name="Tunovic T."/>
            <person name="Pineiro-Iglesias B."/>
            <person name="Unosson C."/>
            <person name="Inganas E."/>
            <person name="Ohlen M."/>
            <person name="Cardew S."/>
            <person name="Jensie-Markopoulos S."/>
            <person name="Salva-Serra F."/>
            <person name="Jaen-Luchoro D."/>
            <person name="Karlsson R."/>
            <person name="Svensson-Stadler L."/>
            <person name="Chun J."/>
            <person name="Moore E."/>
        </authorList>
    </citation>
    <scope>NUCLEOTIDE SEQUENCE [LARGE SCALE GENOMIC DNA]</scope>
    <source>
        <strain evidence="1 2">CCUG 54555</strain>
    </source>
</reference>
<evidence type="ECO:0000313" key="1">
    <source>
        <dbReference type="EMBL" id="KAB0632774.1"/>
    </source>
</evidence>
<dbReference type="OrthoDB" id="6860129at2"/>
<dbReference type="GeneID" id="99793467"/>
<keyword evidence="2" id="KW-1185">Reference proteome</keyword>
<protein>
    <submittedName>
        <fullName evidence="1">Uncharacterized protein</fullName>
    </submittedName>
</protein>
<dbReference type="EMBL" id="VZOJ01000124">
    <property type="protein sequence ID" value="KAB0632774.1"/>
    <property type="molecule type" value="Genomic_DNA"/>
</dbReference>
<accession>A0A6H9STZ9</accession>
<comment type="caution">
    <text evidence="1">The sequence shown here is derived from an EMBL/GenBank/DDBJ whole genome shotgun (WGS) entry which is preliminary data.</text>
</comment>
<organism evidence="1 2">
    <name type="scientific">Burkholderia latens</name>
    <dbReference type="NCBI Taxonomy" id="488446"/>
    <lineage>
        <taxon>Bacteria</taxon>
        <taxon>Pseudomonadati</taxon>
        <taxon>Pseudomonadota</taxon>
        <taxon>Betaproteobacteria</taxon>
        <taxon>Burkholderiales</taxon>
        <taxon>Burkholderiaceae</taxon>
        <taxon>Burkholderia</taxon>
        <taxon>Burkholderia cepacia complex</taxon>
    </lineage>
</organism>
<dbReference type="AlphaFoldDB" id="A0A6H9STZ9"/>
<name>A0A6H9STZ9_9BURK</name>
<dbReference type="RefSeq" id="WP_151067855.1">
    <property type="nucleotide sequence ID" value="NZ_CABVPL010000080.1"/>
</dbReference>
<dbReference type="Proteomes" id="UP000430232">
    <property type="component" value="Unassembled WGS sequence"/>
</dbReference>
<gene>
    <name evidence="1" type="ORF">F7R21_28895</name>
</gene>
<proteinExistence type="predicted"/>